<feature type="binding site" evidence="13">
    <location>
        <begin position="467"/>
        <end position="473"/>
    </location>
    <ligand>
        <name>substrate</name>
    </ligand>
</feature>
<dbReference type="Gene3D" id="2.30.29.30">
    <property type="entry name" value="Pleckstrin-homology domain (PH domain)/Phosphotyrosine-binding domain (PTB)"/>
    <property type="match status" value="1"/>
</dbReference>
<keyword evidence="5" id="KW-0433">Leucine-rich repeat</keyword>
<evidence type="ECO:0000256" key="16">
    <source>
        <dbReference type="SAM" id="MobiDB-lite"/>
    </source>
</evidence>
<feature type="compositionally biased region" description="Low complexity" evidence="16">
    <location>
        <begin position="73"/>
        <end position="89"/>
    </location>
</feature>
<dbReference type="Pfam" id="PF16095">
    <property type="entry name" value="COR-A"/>
    <property type="match status" value="1"/>
</dbReference>
<dbReference type="PROSITE" id="PS50082">
    <property type="entry name" value="WD_REPEATS_2"/>
    <property type="match status" value="1"/>
</dbReference>
<dbReference type="SUPFAM" id="SSF56112">
    <property type="entry name" value="Protein kinase-like (PK-like)"/>
    <property type="match status" value="1"/>
</dbReference>
<evidence type="ECO:0000256" key="4">
    <source>
        <dbReference type="ARBA" id="ARBA00022527"/>
    </source>
</evidence>
<keyword evidence="4" id="KW-0723">Serine/threonine-protein kinase</keyword>
<dbReference type="VEuPathDB" id="AmoebaDB:ACA1_372740"/>
<dbReference type="PRINTS" id="PR00449">
    <property type="entry name" value="RASTRNSFRMNG"/>
</dbReference>
<accession>L8GHP8</accession>
<evidence type="ECO:0000256" key="2">
    <source>
        <dbReference type="ARBA" id="ARBA00008171"/>
    </source>
</evidence>
<dbReference type="Proteomes" id="UP000011083">
    <property type="component" value="Unassembled WGS sequence"/>
</dbReference>
<comment type="similarity">
    <text evidence="1">Belongs to the protein-tyrosine phosphatase family. Non-receptor class myotubularin subfamily.</text>
</comment>
<dbReference type="Gene3D" id="3.30.200.20">
    <property type="entry name" value="Phosphorylase Kinase, domain 1"/>
    <property type="match status" value="1"/>
</dbReference>
<dbReference type="SUPFAM" id="SSF52799">
    <property type="entry name" value="(Phosphotyrosine protein) phosphatases II"/>
    <property type="match status" value="1"/>
</dbReference>
<evidence type="ECO:0000256" key="7">
    <source>
        <dbReference type="ARBA" id="ARBA00022737"/>
    </source>
</evidence>
<dbReference type="SUPFAM" id="SSF52540">
    <property type="entry name" value="P-loop containing nucleoside triphosphate hydrolases"/>
    <property type="match status" value="1"/>
</dbReference>
<evidence type="ECO:0000256" key="11">
    <source>
        <dbReference type="ARBA" id="ARBA00047899"/>
    </source>
</evidence>
<dbReference type="GO" id="GO:0046856">
    <property type="term" value="P:phosphatidylinositol dephosphorylation"/>
    <property type="evidence" value="ECO:0007669"/>
    <property type="project" value="TreeGrafter"/>
</dbReference>
<dbReference type="PANTHER" id="PTHR10807">
    <property type="entry name" value="MYOTUBULARIN-RELATED"/>
    <property type="match status" value="1"/>
</dbReference>
<dbReference type="GO" id="GO:0004674">
    <property type="term" value="F:protein serine/threonine kinase activity"/>
    <property type="evidence" value="ECO:0007669"/>
    <property type="project" value="UniProtKB-KW"/>
</dbReference>
<dbReference type="EMBL" id="KB008119">
    <property type="protein sequence ID" value="ELR12283.1"/>
    <property type="molecule type" value="Genomic_DNA"/>
</dbReference>
<reference evidence="21 22" key="1">
    <citation type="journal article" date="2013" name="Genome Biol.">
        <title>Genome of Acanthamoeba castellanii highlights extensive lateral gene transfer and early evolution of tyrosine kinase signaling.</title>
        <authorList>
            <person name="Clarke M."/>
            <person name="Lohan A.J."/>
            <person name="Liu B."/>
            <person name="Lagkouvardos I."/>
            <person name="Roy S."/>
            <person name="Zafar N."/>
            <person name="Bertelli C."/>
            <person name="Schilde C."/>
            <person name="Kianianmomeni A."/>
            <person name="Burglin T.R."/>
            <person name="Frech C."/>
            <person name="Turcotte B."/>
            <person name="Kopec K.O."/>
            <person name="Synnott J.M."/>
            <person name="Choo C."/>
            <person name="Paponov I."/>
            <person name="Finkler A."/>
            <person name="Soon Heng Tan C."/>
            <person name="Hutchins A.P."/>
            <person name="Weinmeier T."/>
            <person name="Rattei T."/>
            <person name="Chu J.S."/>
            <person name="Gimenez G."/>
            <person name="Irimia M."/>
            <person name="Rigden D.J."/>
            <person name="Fitzpatrick D.A."/>
            <person name="Lorenzo-Morales J."/>
            <person name="Bateman A."/>
            <person name="Chiu C.H."/>
            <person name="Tang P."/>
            <person name="Hegemann P."/>
            <person name="Fromm H."/>
            <person name="Raoult D."/>
            <person name="Greub G."/>
            <person name="Miranda-Saavedra D."/>
            <person name="Chen N."/>
            <person name="Nash P."/>
            <person name="Ginger M.L."/>
            <person name="Horn M."/>
            <person name="Schaap P."/>
            <person name="Caler L."/>
            <person name="Loftus B."/>
        </authorList>
    </citation>
    <scope>NUCLEOTIDE SEQUENCE [LARGE SCALE GENOMIC DNA]</scope>
    <source>
        <strain evidence="21 22">Neff</strain>
    </source>
</reference>
<dbReference type="PRINTS" id="PR00019">
    <property type="entry name" value="LEURICHRPT"/>
</dbReference>
<dbReference type="InterPro" id="IPR011009">
    <property type="entry name" value="Kinase-like_dom_sf"/>
</dbReference>
<evidence type="ECO:0000256" key="15">
    <source>
        <dbReference type="PROSITE-ProRule" id="PRU10141"/>
    </source>
</evidence>
<dbReference type="GeneID" id="14912899"/>
<dbReference type="SUPFAM" id="SSF52058">
    <property type="entry name" value="L domain-like"/>
    <property type="match status" value="2"/>
</dbReference>
<dbReference type="SMART" id="SM00320">
    <property type="entry name" value="WD40"/>
    <property type="match status" value="1"/>
</dbReference>
<evidence type="ECO:0000256" key="10">
    <source>
        <dbReference type="ARBA" id="ARBA00022840"/>
    </source>
</evidence>
<dbReference type="SMART" id="SM00233">
    <property type="entry name" value="PH"/>
    <property type="match status" value="1"/>
</dbReference>
<organism evidence="21 22">
    <name type="scientific">Acanthamoeba castellanii (strain ATCC 30010 / Neff)</name>
    <dbReference type="NCBI Taxonomy" id="1257118"/>
    <lineage>
        <taxon>Eukaryota</taxon>
        <taxon>Amoebozoa</taxon>
        <taxon>Discosea</taxon>
        <taxon>Longamoebia</taxon>
        <taxon>Centramoebida</taxon>
        <taxon>Acanthamoebidae</taxon>
        <taxon>Acanthamoeba</taxon>
    </lineage>
</organism>
<dbReference type="PANTHER" id="PTHR10807:SF128">
    <property type="entry name" value="PHOSPHATIDYLINOSITOL-3,5-BISPHOSPHATE 3-PHOSPHATASE"/>
    <property type="match status" value="1"/>
</dbReference>
<dbReference type="OrthoDB" id="660555at2759"/>
<evidence type="ECO:0000256" key="8">
    <source>
        <dbReference type="ARBA" id="ARBA00022741"/>
    </source>
</evidence>
<feature type="domain" description="PH" evidence="17">
    <location>
        <begin position="12"/>
        <end position="129"/>
    </location>
</feature>
<dbReference type="GO" id="GO:0004438">
    <property type="term" value="F:phosphatidylinositol-3-phosphate phosphatase activity"/>
    <property type="evidence" value="ECO:0007669"/>
    <property type="project" value="TreeGrafter"/>
</dbReference>
<dbReference type="PROSITE" id="PS50003">
    <property type="entry name" value="PH_DOMAIN"/>
    <property type="match status" value="1"/>
</dbReference>
<dbReference type="InterPro" id="IPR010569">
    <property type="entry name" value="Myotubularin-like_Pase_dom"/>
</dbReference>
<dbReference type="InterPro" id="IPR029021">
    <property type="entry name" value="Prot-tyrosine_phosphatase-like"/>
</dbReference>
<dbReference type="SMART" id="SM00220">
    <property type="entry name" value="S_TKc"/>
    <property type="match status" value="1"/>
</dbReference>
<comment type="catalytic activity">
    <reaction evidence="11">
        <text>L-threonyl-[protein] + ATP = O-phospho-L-threonyl-[protein] + ADP + H(+)</text>
        <dbReference type="Rhea" id="RHEA:46608"/>
        <dbReference type="Rhea" id="RHEA-COMP:11060"/>
        <dbReference type="Rhea" id="RHEA-COMP:11605"/>
        <dbReference type="ChEBI" id="CHEBI:15378"/>
        <dbReference type="ChEBI" id="CHEBI:30013"/>
        <dbReference type="ChEBI" id="CHEBI:30616"/>
        <dbReference type="ChEBI" id="CHEBI:61977"/>
        <dbReference type="ChEBI" id="CHEBI:456216"/>
        <dbReference type="EC" id="2.7.11.1"/>
    </reaction>
</comment>
<feature type="compositionally biased region" description="Basic and acidic residues" evidence="16">
    <location>
        <begin position="424"/>
        <end position="437"/>
    </location>
</feature>
<dbReference type="Pfam" id="PF00169">
    <property type="entry name" value="PH"/>
    <property type="match status" value="1"/>
</dbReference>
<evidence type="ECO:0000256" key="13">
    <source>
        <dbReference type="PIRSR" id="PIRSR630564-2"/>
    </source>
</evidence>
<keyword evidence="14" id="KW-0853">WD repeat</keyword>
<feature type="region of interest" description="Disordered" evidence="16">
    <location>
        <begin position="72"/>
        <end position="95"/>
    </location>
</feature>
<comment type="similarity">
    <text evidence="2">Belongs to the protein kinase superfamily. TKL Ser/Thr protein kinase family. ROCO subfamily.</text>
</comment>
<dbReference type="InterPro" id="IPR001849">
    <property type="entry name" value="PH_domain"/>
</dbReference>
<dbReference type="InterPro" id="IPR003591">
    <property type="entry name" value="Leu-rich_rpt_typical-subtyp"/>
</dbReference>
<keyword evidence="7" id="KW-0677">Repeat</keyword>
<dbReference type="Gene3D" id="3.40.50.300">
    <property type="entry name" value="P-loop containing nucleotide triphosphate hydrolases"/>
    <property type="match status" value="1"/>
</dbReference>
<name>L8GHP8_ACACF</name>
<keyword evidence="8 15" id="KW-0547">Nucleotide-binding</keyword>
<dbReference type="Pfam" id="PF07714">
    <property type="entry name" value="PK_Tyr_Ser-Thr"/>
    <property type="match status" value="1"/>
</dbReference>
<dbReference type="Gene3D" id="1.10.10.10">
    <property type="entry name" value="Winged helix-like DNA-binding domain superfamily/Winged helix DNA-binding domain"/>
    <property type="match status" value="1"/>
</dbReference>
<dbReference type="EC" id="2.7.11.1" evidence="3"/>
<dbReference type="InterPro" id="IPR020859">
    <property type="entry name" value="ROC"/>
</dbReference>
<keyword evidence="10 15" id="KW-0067">ATP-binding</keyword>
<feature type="region of interest" description="Disordered" evidence="16">
    <location>
        <begin position="529"/>
        <end position="549"/>
    </location>
</feature>
<evidence type="ECO:0000259" key="18">
    <source>
        <dbReference type="PROSITE" id="PS50011"/>
    </source>
</evidence>
<dbReference type="Pfam" id="PF08477">
    <property type="entry name" value="Roc"/>
    <property type="match status" value="1"/>
</dbReference>
<evidence type="ECO:0000256" key="1">
    <source>
        <dbReference type="ARBA" id="ARBA00007471"/>
    </source>
</evidence>
<dbReference type="InterPro" id="IPR011993">
    <property type="entry name" value="PH-like_dom_sf"/>
</dbReference>
<evidence type="ECO:0000256" key="3">
    <source>
        <dbReference type="ARBA" id="ARBA00012513"/>
    </source>
</evidence>
<evidence type="ECO:0000259" key="17">
    <source>
        <dbReference type="PROSITE" id="PS50003"/>
    </source>
</evidence>
<feature type="repeat" description="WD" evidence="14">
    <location>
        <begin position="1903"/>
        <end position="1936"/>
    </location>
</feature>
<evidence type="ECO:0000313" key="22">
    <source>
        <dbReference type="Proteomes" id="UP000011083"/>
    </source>
</evidence>
<feature type="domain" description="Roc" evidence="20">
    <location>
        <begin position="1205"/>
        <end position="1411"/>
    </location>
</feature>
<dbReference type="GO" id="GO:0005524">
    <property type="term" value="F:ATP binding"/>
    <property type="evidence" value="ECO:0007669"/>
    <property type="project" value="UniProtKB-UniRule"/>
</dbReference>
<keyword evidence="22" id="KW-1185">Reference proteome</keyword>
<dbReference type="Pfam" id="PF06602">
    <property type="entry name" value="Myotub-related"/>
    <property type="match status" value="1"/>
</dbReference>
<dbReference type="SMART" id="SM00369">
    <property type="entry name" value="LRR_TYP"/>
    <property type="match status" value="10"/>
</dbReference>
<dbReference type="GO" id="GO:0016020">
    <property type="term" value="C:membrane"/>
    <property type="evidence" value="ECO:0007669"/>
    <property type="project" value="TreeGrafter"/>
</dbReference>
<proteinExistence type="inferred from homology"/>
<evidence type="ECO:0000256" key="12">
    <source>
        <dbReference type="ARBA" id="ARBA00048679"/>
    </source>
</evidence>
<dbReference type="InterPro" id="IPR001611">
    <property type="entry name" value="Leu-rich_rpt"/>
</dbReference>
<dbReference type="InterPro" id="IPR001245">
    <property type="entry name" value="Ser-Thr/Tyr_kinase_cat_dom"/>
</dbReference>
<evidence type="ECO:0000256" key="5">
    <source>
        <dbReference type="ARBA" id="ARBA00022614"/>
    </source>
</evidence>
<dbReference type="Gene3D" id="1.10.510.10">
    <property type="entry name" value="Transferase(Phosphotransferase) domain 1"/>
    <property type="match status" value="1"/>
</dbReference>
<feature type="compositionally biased region" description="Basic and acidic residues" evidence="16">
    <location>
        <begin position="539"/>
        <end position="549"/>
    </location>
</feature>
<dbReference type="Pfam" id="PF13855">
    <property type="entry name" value="LRR_8"/>
    <property type="match status" value="4"/>
</dbReference>
<gene>
    <name evidence="21" type="ORF">ACA1_372740</name>
</gene>
<comment type="catalytic activity">
    <reaction evidence="12">
        <text>L-seryl-[protein] + ATP = O-phospho-L-seryl-[protein] + ADP + H(+)</text>
        <dbReference type="Rhea" id="RHEA:17989"/>
        <dbReference type="Rhea" id="RHEA-COMP:9863"/>
        <dbReference type="Rhea" id="RHEA-COMP:11604"/>
        <dbReference type="ChEBI" id="CHEBI:15378"/>
        <dbReference type="ChEBI" id="CHEBI:29999"/>
        <dbReference type="ChEBI" id="CHEBI:30616"/>
        <dbReference type="ChEBI" id="CHEBI:83421"/>
        <dbReference type="ChEBI" id="CHEBI:456216"/>
        <dbReference type="EC" id="2.7.11.1"/>
    </reaction>
</comment>
<dbReference type="Gene3D" id="3.80.10.10">
    <property type="entry name" value="Ribonuclease Inhibitor"/>
    <property type="match status" value="3"/>
</dbReference>
<dbReference type="PROSITE" id="PS00107">
    <property type="entry name" value="PROTEIN_KINASE_ATP"/>
    <property type="match status" value="1"/>
</dbReference>
<dbReference type="InterPro" id="IPR030564">
    <property type="entry name" value="Myotubularin"/>
</dbReference>
<evidence type="ECO:0000256" key="14">
    <source>
        <dbReference type="PROSITE-ProRule" id="PRU00221"/>
    </source>
</evidence>
<protein>
    <recommendedName>
        <fullName evidence="3">non-specific serine/threonine protein kinase</fullName>
        <ecNumber evidence="3">2.7.11.1</ecNumber>
    </recommendedName>
</protein>
<dbReference type="SMART" id="SM00364">
    <property type="entry name" value="LRR_BAC"/>
    <property type="match status" value="8"/>
</dbReference>
<feature type="binding site" evidence="15">
    <location>
        <position position="1742"/>
    </location>
    <ligand>
        <name>ATP</name>
        <dbReference type="ChEBI" id="CHEBI:30616"/>
    </ligand>
</feature>
<evidence type="ECO:0000256" key="9">
    <source>
        <dbReference type="ARBA" id="ARBA00022777"/>
    </source>
</evidence>
<sequence>MSSPLSHASLGVALLEGKLHKHSPKKARVKRWQRRHFVLTPSALTYYKKKGDATPLGVVDVAHIIRVDVQGGSRATTSAADSPSSSSKSDAGKRKVFDVETSSGRVYVLAADTDDNARRWVETLHLVLQAPKISTPSAPLSWTQNEAPDLPVEEARAVPIVAFRGLEHGLSGLKKSPTAAGSSTATKREEEEGVSLLPGERVLTKQDSVFISQHHRSDGRWGHFWMTTYRFIFFSKVILIPPDESVPLSLLTKVESAKHEERDLSGFLLSCKDFRVISLFFLHPESLGTINSLFKHLLFPPKIGDLYAFQSEEKFPLRSELQGWPLYRIDKEFARQQLSGDHWRVTTYNKSYSLPHFPNSFIVPASLSDDMIGKLGEGVNKWQRWVLALCWQNSKSVARGCLLRTSEFTLTSDPSVSLASSPFDGKRTESKRLESKRGNHQPIAEQRSMLGEVLLLHPRAEALHVFNTSLVRKKFTYLAPTEAAPGAVETIKVETGLIVTHNTGLLAPALVSRSLLKLSSLIQSFDPNSFTRGQQKKPGAGDKKREDEVPLHRLKESWEEALDSTHWLESIRQLLNTTSEVVNLMQRGEPVVIQSSDGDGAVPQVTSLVQVCLDPYFRTVVGFCFLIEKEWMAYVHKWGQQHKNKYQPKQHSHMFTQFIDAVWQLWSQTPQAFEFDNVLLLFLLESVYSARFGSFLADCQKDRIKGKLLLSSSTVSVWSYIHENEELFRSDLYQPNLSIPLQPQPNDVKLWTEYYMRWACYSSTEQAVKAIRLETSKADHDDVSDVELNLSNHLLYTVPPSILPVPRLTALDLSQNFISTLAFSISPLSSLRSLDLSHNLLTCLPTHLVASLPQLVHLASLSLAHNRLWDLSALPSHQLRALTHLDLSHNRLSAMPAHLSCLTRLQVLSLAGNAFTGGNGKEGVPEVLHLVPSLVSLDLAHNAISSLSARFFASLTGLESLNLSSCSLVKIEPGLSHLAKLRVLHLSNNPQLCELPGDLWQLSSLEEFHARNCLGFARPTKSADAPTSPPTGLHGSVLLRKKRLGTVRIGIPAAETPDTANTAAALPVEFGFLGQLRTLDIANNAIASIPAGCFVKWSRLERLLVNDNRLTALSADVGSLSALKELDLRNNRLRALTAEIANLKQLTKLNLEGNWIAELPAQLSTMQLHSLEVGPQHGCIRSPPPEIVSMGSSSVISYLSQLLRGQQLCFRMKLMFVGQENVGKTSLLRALQRREKKIRSLVRSPSAKLVRQIAVLDDDNTNAVPLSTDGIEINPWNLAMPWGNDAPMMELSAWDFAGQEIYYSTHQFFLSERSLYVVVFNLLAPEQSHVEYWLRSVRTAGGNSPILLIGTHAEDERCTDDYLNIMQQRLTKKYCARFPNILGIHFEHMGQPVPSNYLELEKLLVAQGKERMPPIMSWDEFRSLARLCLIEREHDLLAATSLLHNFGSLVHFPNDEKLKDVVILEPQWLMNVMSTVVSTKHNYCKNGVMPHSALPHIWRVPTYPPQVHPFILSLLERFELSFPVGAHIHKLGDYAALLRSGGEAGSNAPAPSLEEPLYLIPSLLPEVRPLKLSSLWPLYCREGESIFGRCYRFEFVPKGFMGRLIIRLLAFPLAAQLYWRHGILAHIGRYTGVSAKVLVPCSHCMVLSGQKSPFMFPLEKCQQAATSPNQSILFCPINGNTGQGEPKPVRLDHIAPDLAMVHLDRHKIKWSDLEKEETQVIGVGGFASVYKGKYLGEPVAIKELRSAELDPTFSDQGGVNRSDESRRLTYEEFRHEVWIMSGLAHPNLVGLRGFCLEPPCIVTELVEAGSLFDFLSDPAKSVALDWPLRLKIAKDIAKACAFLHSTSPPVMHRDLKSPNILARYHTSTAAVVAKVCDFGVSLSTAERTAMRKVDCPGDLLHRLTGHNQLVRFIASSPVENALLTCSDDSRARFWVV</sequence>
<dbReference type="PROSITE" id="PS51424">
    <property type="entry name" value="ROC"/>
    <property type="match status" value="1"/>
</dbReference>
<dbReference type="PROSITE" id="PS51339">
    <property type="entry name" value="PPASE_MYOTUBULARIN"/>
    <property type="match status" value="1"/>
</dbReference>
<feature type="region of interest" description="Disordered" evidence="16">
    <location>
        <begin position="413"/>
        <end position="442"/>
    </location>
</feature>
<dbReference type="InterPro" id="IPR032171">
    <property type="entry name" value="COR-A"/>
</dbReference>
<dbReference type="InterPro" id="IPR017441">
    <property type="entry name" value="Protein_kinase_ATP_BS"/>
</dbReference>
<evidence type="ECO:0000313" key="21">
    <source>
        <dbReference type="EMBL" id="ELR12283.1"/>
    </source>
</evidence>
<dbReference type="InterPro" id="IPR032675">
    <property type="entry name" value="LRR_dom_sf"/>
</dbReference>
<keyword evidence="6" id="KW-0808">Transferase</keyword>
<dbReference type="PROSITE" id="PS50294">
    <property type="entry name" value="WD_REPEATS_REGION"/>
    <property type="match status" value="1"/>
</dbReference>
<feature type="region of interest" description="Disordered" evidence="16">
    <location>
        <begin position="174"/>
        <end position="195"/>
    </location>
</feature>
<dbReference type="PROSITE" id="PS51450">
    <property type="entry name" value="LRR"/>
    <property type="match status" value="4"/>
</dbReference>
<feature type="domain" description="Protein kinase" evidence="18">
    <location>
        <begin position="1715"/>
        <end position="1936"/>
    </location>
</feature>
<keyword evidence="9" id="KW-0418">Kinase</keyword>
<evidence type="ECO:0000259" key="19">
    <source>
        <dbReference type="PROSITE" id="PS51339"/>
    </source>
</evidence>
<feature type="domain" description="Myotubularin phosphatase" evidence="19">
    <location>
        <begin position="323"/>
        <end position="755"/>
    </location>
</feature>
<evidence type="ECO:0000259" key="20">
    <source>
        <dbReference type="PROSITE" id="PS51424"/>
    </source>
</evidence>
<dbReference type="GO" id="GO:0005737">
    <property type="term" value="C:cytoplasm"/>
    <property type="evidence" value="ECO:0007669"/>
    <property type="project" value="TreeGrafter"/>
</dbReference>
<dbReference type="RefSeq" id="XP_004334296.1">
    <property type="nucleotide sequence ID" value="XM_004334248.1"/>
</dbReference>
<dbReference type="SUPFAM" id="SSF50729">
    <property type="entry name" value="PH domain-like"/>
    <property type="match status" value="2"/>
</dbReference>
<dbReference type="InterPro" id="IPR001680">
    <property type="entry name" value="WD40_rpt"/>
</dbReference>
<dbReference type="InterPro" id="IPR000719">
    <property type="entry name" value="Prot_kinase_dom"/>
</dbReference>
<evidence type="ECO:0000256" key="6">
    <source>
        <dbReference type="ARBA" id="ARBA00022679"/>
    </source>
</evidence>
<dbReference type="KEGG" id="acan:ACA1_372740"/>
<dbReference type="InterPro" id="IPR036388">
    <property type="entry name" value="WH-like_DNA-bd_sf"/>
</dbReference>
<dbReference type="InterPro" id="IPR027417">
    <property type="entry name" value="P-loop_NTPase"/>
</dbReference>
<dbReference type="PROSITE" id="PS50011">
    <property type="entry name" value="PROTEIN_KINASE_DOM"/>
    <property type="match status" value="1"/>
</dbReference>